<feature type="transmembrane region" description="Helical" evidence="1">
    <location>
        <begin position="104"/>
        <end position="125"/>
    </location>
</feature>
<dbReference type="RefSeq" id="WP_035083301.1">
    <property type="nucleotide sequence ID" value="NZ_CP099464.1"/>
</dbReference>
<evidence type="ECO:0000256" key="1">
    <source>
        <dbReference type="SAM" id="Phobius"/>
    </source>
</evidence>
<proteinExistence type="predicted"/>
<organism evidence="2 3">
    <name type="scientific">Dolichospermum heterosporum TAC447</name>
    <dbReference type="NCBI Taxonomy" id="747523"/>
    <lineage>
        <taxon>Bacteria</taxon>
        <taxon>Bacillati</taxon>
        <taxon>Cyanobacteriota</taxon>
        <taxon>Cyanophyceae</taxon>
        <taxon>Nostocales</taxon>
        <taxon>Aphanizomenonaceae</taxon>
        <taxon>Dolichospermum</taxon>
        <taxon>Dolichospermum heterosporum</taxon>
    </lineage>
</organism>
<feature type="transmembrane region" description="Helical" evidence="1">
    <location>
        <begin position="71"/>
        <end position="92"/>
    </location>
</feature>
<feature type="transmembrane region" description="Helical" evidence="1">
    <location>
        <begin position="137"/>
        <end position="159"/>
    </location>
</feature>
<keyword evidence="3" id="KW-1185">Reference proteome</keyword>
<keyword evidence="1" id="KW-0472">Membrane</keyword>
<evidence type="ECO:0008006" key="4">
    <source>
        <dbReference type="Google" id="ProtNLM"/>
    </source>
</evidence>
<feature type="transmembrane region" description="Helical" evidence="1">
    <location>
        <begin position="165"/>
        <end position="189"/>
    </location>
</feature>
<sequence length="195" mass="21344">MQLSSVKSNYISLNFTFKWVFATFLGFLLSLLMIEVSEKPDMSVLEAAIGSLTISIPQSYLLRQSIFPGKWVLSTLFSWIIIAVIGVGVLGWTVTISAFLPTRIFLGIIVGGIGGLLIGISQWCLAIPPSFPSAWKWIFVNIISWMIAMPIGSTIGLFLHRITNLFLGEVVGLAITWLLVAILTGISAVKIIKDL</sequence>
<name>A0ABY5M0E0_9CYAN</name>
<dbReference type="EMBL" id="CP099464">
    <property type="protein sequence ID" value="UUO16512.1"/>
    <property type="molecule type" value="Genomic_DNA"/>
</dbReference>
<reference evidence="2" key="1">
    <citation type="submission" date="2022-06" db="EMBL/GenBank/DDBJ databases">
        <title>Nostosin G and Spiroidesin B from the Cyanobacterium Dolichospermum sp. NIES-1697.</title>
        <authorList>
            <person name="Phan C.-S."/>
            <person name="Mehjabin J.J."/>
            <person name="Anas A.R.J."/>
            <person name="Hayasaka M."/>
            <person name="Onoki R."/>
            <person name="Wang J."/>
            <person name="Umezawa T."/>
            <person name="Washio K."/>
            <person name="Morikawa M."/>
            <person name="Okino T."/>
        </authorList>
    </citation>
    <scope>NUCLEOTIDE SEQUENCE</scope>
    <source>
        <strain evidence="2">NIES-1697</strain>
    </source>
</reference>
<evidence type="ECO:0000313" key="2">
    <source>
        <dbReference type="EMBL" id="UUO16512.1"/>
    </source>
</evidence>
<protein>
    <recommendedName>
        <fullName evidence="4">ABC transporter permease</fullName>
    </recommendedName>
</protein>
<dbReference type="Proteomes" id="UP001057561">
    <property type="component" value="Chromosome"/>
</dbReference>
<gene>
    <name evidence="2" type="ORF">NG743_05600</name>
</gene>
<evidence type="ECO:0000313" key="3">
    <source>
        <dbReference type="Proteomes" id="UP001057561"/>
    </source>
</evidence>
<keyword evidence="1" id="KW-1133">Transmembrane helix</keyword>
<accession>A0ABY5M0E0</accession>
<keyword evidence="1" id="KW-0812">Transmembrane</keyword>
<feature type="transmembrane region" description="Helical" evidence="1">
    <location>
        <begin position="15"/>
        <end position="34"/>
    </location>
</feature>